<accession>A0A3B5KUN6</accession>
<dbReference type="AlphaFoldDB" id="A0A3B5KUN6"/>
<keyword evidence="1" id="KW-0460">Magnesium</keyword>
<evidence type="ECO:0000313" key="4">
    <source>
        <dbReference type="Proteomes" id="UP000261380"/>
    </source>
</evidence>
<dbReference type="InterPro" id="IPR004014">
    <property type="entry name" value="ATPase_P-typ_cation-transptr_N"/>
</dbReference>
<proteinExistence type="predicted"/>
<dbReference type="GeneTree" id="ENSGT00970000193829"/>
<reference evidence="3" key="2">
    <citation type="submission" date="2025-09" db="UniProtKB">
        <authorList>
            <consortium name="Ensembl"/>
        </authorList>
    </citation>
    <scope>IDENTIFICATION</scope>
</reference>
<organism evidence="3 4">
    <name type="scientific">Xiphophorus couchianus</name>
    <name type="common">Monterrey platyfish</name>
    <dbReference type="NCBI Taxonomy" id="32473"/>
    <lineage>
        <taxon>Eukaryota</taxon>
        <taxon>Metazoa</taxon>
        <taxon>Chordata</taxon>
        <taxon>Craniata</taxon>
        <taxon>Vertebrata</taxon>
        <taxon>Euteleostomi</taxon>
        <taxon>Actinopterygii</taxon>
        <taxon>Neopterygii</taxon>
        <taxon>Teleostei</taxon>
        <taxon>Neoteleostei</taxon>
        <taxon>Acanthomorphata</taxon>
        <taxon>Ovalentaria</taxon>
        <taxon>Atherinomorphae</taxon>
        <taxon>Cyprinodontiformes</taxon>
        <taxon>Poeciliidae</taxon>
        <taxon>Poeciliinae</taxon>
        <taxon>Xiphophorus</taxon>
    </lineage>
</organism>
<dbReference type="Ensembl" id="ENSXCOT00000001344.1">
    <property type="protein sequence ID" value="ENSXCOP00000001321.1"/>
    <property type="gene ID" value="ENSXCOG00000001084.1"/>
</dbReference>
<feature type="domain" description="Cation-transporting P-type ATPase N-terminal" evidence="2">
    <location>
        <begin position="5"/>
        <end position="39"/>
    </location>
</feature>
<dbReference type="InterPro" id="IPR023298">
    <property type="entry name" value="ATPase_P-typ_TM_dom_sf"/>
</dbReference>
<dbReference type="Pfam" id="PF00690">
    <property type="entry name" value="Cation_ATPase_N"/>
    <property type="match status" value="1"/>
</dbReference>
<reference evidence="3" key="1">
    <citation type="submission" date="2025-08" db="UniProtKB">
        <authorList>
            <consortium name="Ensembl"/>
        </authorList>
    </citation>
    <scope>IDENTIFICATION</scope>
</reference>
<sequence length="68" mass="7248">MENAHTKETTECLSYFGVNENVGLSPDQVKKSLEKYGFNGESPGNGDGGDCSRTCSSGSCCWLHASLL</sequence>
<dbReference type="SUPFAM" id="SSF81665">
    <property type="entry name" value="Calcium ATPase, transmembrane domain M"/>
    <property type="match status" value="1"/>
</dbReference>
<evidence type="ECO:0000259" key="2">
    <source>
        <dbReference type="Pfam" id="PF00690"/>
    </source>
</evidence>
<name>A0A3B5KUN6_9TELE</name>
<evidence type="ECO:0000256" key="1">
    <source>
        <dbReference type="ARBA" id="ARBA00022842"/>
    </source>
</evidence>
<evidence type="ECO:0000313" key="3">
    <source>
        <dbReference type="Ensembl" id="ENSXCOP00000001321.1"/>
    </source>
</evidence>
<protein>
    <recommendedName>
        <fullName evidence="2">Cation-transporting P-type ATPase N-terminal domain-containing protein</fullName>
    </recommendedName>
</protein>
<dbReference type="STRING" id="32473.ENSXCOP00000001321"/>
<dbReference type="Proteomes" id="UP000261380">
    <property type="component" value="Unplaced"/>
</dbReference>
<keyword evidence="4" id="KW-1185">Reference proteome</keyword>